<evidence type="ECO:0000313" key="1">
    <source>
        <dbReference type="EMBL" id="ABR39954.1"/>
    </source>
</evidence>
<sequence>MSKIVQVATSNADVLINATEVASVESQNDNNMNEVTSTDCCPKEKTTVIAIIEGVKQEVKLARTIYSMDVLKKSQEKLLGEIDKSKLLDEIFHFSDPEIFRKAGIPLYDCEGEEIPKDEENVLVPIETGANYWRFSFDAVLKHVQIHTFESVEEYAQVVGMADLFTRSRSTVEKIGIAALATGDATYQAVYELARKTGMPGSSAYAYLGVQLQASTTLEMSIGIRRKDVPVLSRTLEEALELHKQICLTFTPADARKRYAIRAINSVMKTGDYDLATIMQALRTIPAESVTRARLMDCGIKETCIANVLIKYIIEMRQKRAA</sequence>
<dbReference type="GeneID" id="5303259"/>
<name>A6L2P0_PHOV8</name>
<proteinExistence type="predicted"/>
<dbReference type="AlphaFoldDB" id="A6L2P0"/>
<organism evidence="1 2">
    <name type="scientific">Phocaeicola vulgatus (strain ATCC 8482 / DSM 1447 / JCM 5826 / CCUG 4940 / NBRC 14291 / NCTC 11154)</name>
    <name type="common">Bacteroides vulgatus</name>
    <dbReference type="NCBI Taxonomy" id="435590"/>
    <lineage>
        <taxon>Bacteria</taxon>
        <taxon>Pseudomonadati</taxon>
        <taxon>Bacteroidota</taxon>
        <taxon>Bacteroidia</taxon>
        <taxon>Bacteroidales</taxon>
        <taxon>Bacteroidaceae</taxon>
        <taxon>Phocaeicola</taxon>
    </lineage>
</organism>
<dbReference type="HOGENOM" id="CLU_862356_0_0_10"/>
<accession>A6L2P0</accession>
<dbReference type="PaxDb" id="435590-BVU_2295"/>
<reference evidence="1 2" key="1">
    <citation type="journal article" date="2007" name="PLoS Biol.">
        <title>Evolution of symbiotic bacteria in the distal human intestine.</title>
        <authorList>
            <person name="Xu J."/>
            <person name="Mahowald M.A."/>
            <person name="Ley R.E."/>
            <person name="Lozupone C.A."/>
            <person name="Hamady M."/>
            <person name="Martens E.C."/>
            <person name="Henrissat B."/>
            <person name="Coutinho P.M."/>
            <person name="Minx P."/>
            <person name="Latreille P."/>
            <person name="Cordum H."/>
            <person name="Van Brunt A."/>
            <person name="Kim K."/>
            <person name="Fulton R.S."/>
            <person name="Fulton L.A."/>
            <person name="Clifton S.W."/>
            <person name="Wilson R.K."/>
            <person name="Knight R.D."/>
            <person name="Gordon J.I."/>
        </authorList>
    </citation>
    <scope>NUCLEOTIDE SEQUENCE [LARGE SCALE GENOMIC DNA]</scope>
    <source>
        <strain evidence="2">ATCC 8482 / DSM 1447 / JCM 5826 / CCUG 4940 / NBRC 14291 / NCTC 11154</strain>
    </source>
</reference>
<dbReference type="Proteomes" id="UP000002861">
    <property type="component" value="Chromosome"/>
</dbReference>
<dbReference type="eggNOG" id="ENOG50340PW">
    <property type="taxonomic scope" value="Bacteria"/>
</dbReference>
<dbReference type="KEGG" id="bvu:BVU_2295"/>
<dbReference type="EMBL" id="CP000139">
    <property type="protein sequence ID" value="ABR39954.1"/>
    <property type="molecule type" value="Genomic_DNA"/>
</dbReference>
<dbReference type="BioCyc" id="BVUL435590:G1G59-2386-MONOMER"/>
<evidence type="ECO:0000313" key="2">
    <source>
        <dbReference type="Proteomes" id="UP000002861"/>
    </source>
</evidence>
<protein>
    <submittedName>
        <fullName evidence="1">Uncharacterized protein</fullName>
    </submittedName>
</protein>
<dbReference type="RefSeq" id="WP_007212650.1">
    <property type="nucleotide sequence ID" value="NC_009614.1"/>
</dbReference>
<gene>
    <name evidence="1" type="ordered locus">BVU_2295</name>
</gene>
<dbReference type="STRING" id="435590.BVU_2295"/>